<dbReference type="PANTHER" id="PTHR42730">
    <property type="entry name" value="2-OXOGLUTARATE SYNTHASE SUBUNIT KORC"/>
    <property type="match status" value="1"/>
</dbReference>
<dbReference type="Pfam" id="PF01558">
    <property type="entry name" value="POR"/>
    <property type="match status" value="1"/>
</dbReference>
<gene>
    <name evidence="3" type="ORF">AMJ87_10840</name>
</gene>
<reference evidence="3 4" key="1">
    <citation type="journal article" date="2015" name="Microbiome">
        <title>Genomic resolution of linkages in carbon, nitrogen, and sulfur cycling among widespread estuary sediment bacteria.</title>
        <authorList>
            <person name="Baker B.J."/>
            <person name="Lazar C.S."/>
            <person name="Teske A.P."/>
            <person name="Dick G.J."/>
        </authorList>
    </citation>
    <scope>NUCLEOTIDE SEQUENCE [LARGE SCALE GENOMIC DNA]</scope>
    <source>
        <strain evidence="3">SM23_60</strain>
    </source>
</reference>
<dbReference type="SUPFAM" id="SSF53323">
    <property type="entry name" value="Pyruvate-ferredoxin oxidoreductase, PFOR, domain III"/>
    <property type="match status" value="1"/>
</dbReference>
<dbReference type="AlphaFoldDB" id="A0A0S8G7Z4"/>
<proteinExistence type="predicted"/>
<dbReference type="Proteomes" id="UP000051096">
    <property type="component" value="Unassembled WGS sequence"/>
</dbReference>
<dbReference type="PANTHER" id="PTHR42730:SF1">
    <property type="entry name" value="2-OXOGLUTARATE SYNTHASE SUBUNIT KORC"/>
    <property type="match status" value="1"/>
</dbReference>
<evidence type="ECO:0000313" key="3">
    <source>
        <dbReference type="EMBL" id="KPK69203.1"/>
    </source>
</evidence>
<protein>
    <submittedName>
        <fullName evidence="3">2-oxoacid:ferredoxin oxidoreductase subunit gamma</fullName>
    </submittedName>
</protein>
<feature type="domain" description="Pyruvate/ketoisovalerate oxidoreductase catalytic" evidence="2">
    <location>
        <begin position="11"/>
        <end position="175"/>
    </location>
</feature>
<dbReference type="InterPro" id="IPR002869">
    <property type="entry name" value="Pyrv_flavodox_OxRed_cen"/>
</dbReference>
<organism evidence="3 4">
    <name type="scientific">candidate division WOR_3 bacterium SM23_60</name>
    <dbReference type="NCBI Taxonomy" id="1703780"/>
    <lineage>
        <taxon>Bacteria</taxon>
        <taxon>Bacteria division WOR-3</taxon>
    </lineage>
</organism>
<dbReference type="EMBL" id="LJUO01000136">
    <property type="protein sequence ID" value="KPK69203.1"/>
    <property type="molecule type" value="Genomic_DNA"/>
</dbReference>
<evidence type="ECO:0000259" key="2">
    <source>
        <dbReference type="Pfam" id="PF01558"/>
    </source>
</evidence>
<dbReference type="NCBIfam" id="TIGR02175">
    <property type="entry name" value="PorC_KorC"/>
    <property type="match status" value="1"/>
</dbReference>
<dbReference type="InterPro" id="IPR052554">
    <property type="entry name" value="2-oxoglutarate_synth_KorC"/>
</dbReference>
<name>A0A0S8G7Z4_UNCW3</name>
<dbReference type="Gene3D" id="3.40.920.10">
    <property type="entry name" value="Pyruvate-ferredoxin oxidoreductase, PFOR, domain III"/>
    <property type="match status" value="1"/>
</dbReference>
<dbReference type="PATRIC" id="fig|1703780.3.peg.1464"/>
<comment type="caution">
    <text evidence="3">The sequence shown here is derived from an EMBL/GenBank/DDBJ whole genome shotgun (WGS) entry which is preliminary data.</text>
</comment>
<evidence type="ECO:0000256" key="1">
    <source>
        <dbReference type="ARBA" id="ARBA00023002"/>
    </source>
</evidence>
<accession>A0A0S8G7Z4</accession>
<keyword evidence="1" id="KW-0560">Oxidoreductase</keyword>
<dbReference type="InterPro" id="IPR011894">
    <property type="entry name" value="PorC_KorC"/>
</dbReference>
<dbReference type="InterPro" id="IPR019752">
    <property type="entry name" value="Pyrv/ketoisovalerate_OxRed_cat"/>
</dbReference>
<evidence type="ECO:0000313" key="4">
    <source>
        <dbReference type="Proteomes" id="UP000051096"/>
    </source>
</evidence>
<dbReference type="GO" id="GO:0016625">
    <property type="term" value="F:oxidoreductase activity, acting on the aldehyde or oxo group of donors, iron-sulfur protein as acceptor"/>
    <property type="evidence" value="ECO:0007669"/>
    <property type="project" value="InterPro"/>
</dbReference>
<sequence length="177" mass="19133">MTKEIIISGFGGQGVVSSGIILAHAGMIEDKNVTFFPSYGPEMRGGTANCSVVVSSETVASPIFADPDIVLIMNEPSLARFEPAVKPGGFLFYNKTLIKSKPQRKDITIIPVDANAIAEELGQGRIANMVMLGAMAKKTGLVKLETLEKTQRMRFMKAGKEQLALNDKALERGYNLL</sequence>